<dbReference type="NCBIfam" id="TIGR00094">
    <property type="entry name" value="tRNA_TruD_broad"/>
    <property type="match status" value="1"/>
</dbReference>
<dbReference type="GO" id="GO:0001522">
    <property type="term" value="P:pseudouridine synthesis"/>
    <property type="evidence" value="ECO:0007669"/>
    <property type="project" value="InterPro"/>
</dbReference>
<comment type="caution">
    <text evidence="6">The sequence shown here is derived from an EMBL/GenBank/DDBJ whole genome shotgun (WGS) entry which is preliminary data.</text>
</comment>
<dbReference type="InterPro" id="IPR011760">
    <property type="entry name" value="PsdUridine_synth_TruD_insert"/>
</dbReference>
<dbReference type="SUPFAM" id="SSF55120">
    <property type="entry name" value="Pseudouridine synthase"/>
    <property type="match status" value="1"/>
</dbReference>
<dbReference type="Gene3D" id="3.30.2350.20">
    <property type="entry name" value="TruD, catalytic domain"/>
    <property type="match status" value="1"/>
</dbReference>
<dbReference type="PANTHER" id="PTHR13326:SF21">
    <property type="entry name" value="PSEUDOURIDYLATE SYNTHASE PUS7L"/>
    <property type="match status" value="1"/>
</dbReference>
<dbReference type="InterPro" id="IPR020103">
    <property type="entry name" value="PsdUridine_synth_cat_dom_sf"/>
</dbReference>
<dbReference type="AlphaFoldDB" id="A0A8H8CL22"/>
<sequence length="803" mass="88555">MSSLVIHEREQDDSEVERYSKRPKLDDDLEGSTTGFGPDNSVLPPSHALLGIPKPVAKEGSALNFLEADVGISEYVGRGEAKVEGIIKQRFTDFLVYEVDQDNNVIHIKSLSKPESNKPEKGEPQSTTLGESSTKEPNQSDMPPDVSANECQSTQGTPPLKPSTKEDPWPEHFNSSLSPFLDEESVSKLRQIFLEGPEPPRVSDGGWAGRVSTSMSGEANPSADQDSEDKTTNESSGAENRRGRGGKRGGRGGRGRGGGREDTRKVLSNPMTSKDARTAFHKIIRELFGGKLDTETDTTGTKNEEGSRISVKWANRGGGGRGGGRGGRGETSGRGSYPPYIHFTLQKTNRDTQDALGHLARNLHVNVKDLAVAGTKDKRGVTVQRVSLSRGNKTVEDVWKLANNVGPRRTAEDAISQRGERGIRIADFNYRKAGLELGMLKGNAFVITLRNVKVKSMEILDEAMNTIKHKGFINYYGMQRFGTASVPTHSIGLALLRSEWQKAADMILRKRFGEHPDVEAARDAWLVERDLDKALSLFPRRVVAERCILESFKKQKGDTRNVMGALSTSYVWNAIVSERLREYGCERPIVGDLVFDSPKSKEAMDVDVGEDALENEAEEAAVSSKKNRKPYEAPQIKTLTEGDLDKYSIFDVVMPLPGTDVAYPGGKLGERYREFLRMDGLDPDNFSRKQKDYTLNGSYRKMLHLPKELSWSVLRYTDPDVSLAQSDEDKLLGFDPPAVVEDGKFMALQIKLTLGTAAYATMALREITKTDTSSHVQTSLTAAAEDQKYRGIGMEMTPSAEEE</sequence>
<organism evidence="6">
    <name type="scientific">Psilocybe cubensis</name>
    <name type="common">Psychedelic mushroom</name>
    <name type="synonym">Stropharia cubensis</name>
    <dbReference type="NCBI Taxonomy" id="181762"/>
    <lineage>
        <taxon>Eukaryota</taxon>
        <taxon>Fungi</taxon>
        <taxon>Dikarya</taxon>
        <taxon>Basidiomycota</taxon>
        <taxon>Agaricomycotina</taxon>
        <taxon>Agaricomycetes</taxon>
        <taxon>Agaricomycetidae</taxon>
        <taxon>Agaricales</taxon>
        <taxon>Agaricineae</taxon>
        <taxon>Strophariaceae</taxon>
        <taxon>Psilocybe</taxon>
    </lineage>
</organism>
<dbReference type="EMBL" id="JAFIQS010000005">
    <property type="protein sequence ID" value="KAG5169338.1"/>
    <property type="molecule type" value="Genomic_DNA"/>
</dbReference>
<evidence type="ECO:0000256" key="4">
    <source>
        <dbReference type="SAM" id="MobiDB-lite"/>
    </source>
</evidence>
<dbReference type="PROSITE" id="PS50984">
    <property type="entry name" value="TRUD"/>
    <property type="match status" value="1"/>
</dbReference>
<dbReference type="OrthoDB" id="447290at2759"/>
<feature type="domain" description="TRUD" evidence="5">
    <location>
        <begin position="471"/>
        <end position="705"/>
    </location>
</feature>
<dbReference type="InterPro" id="IPR001656">
    <property type="entry name" value="PsdUridine_synth_TruD"/>
</dbReference>
<gene>
    <name evidence="6" type="ORF">JR316_005894</name>
</gene>
<feature type="region of interest" description="Disordered" evidence="4">
    <location>
        <begin position="1"/>
        <end position="42"/>
    </location>
</feature>
<dbReference type="Pfam" id="PF01142">
    <property type="entry name" value="TruD"/>
    <property type="match status" value="1"/>
</dbReference>
<dbReference type="CDD" id="cd02576">
    <property type="entry name" value="PseudoU_synth_ScPUS7"/>
    <property type="match status" value="1"/>
</dbReference>
<dbReference type="InterPro" id="IPR042214">
    <property type="entry name" value="TruD_catalytic"/>
</dbReference>
<feature type="region of interest" description="Disordered" evidence="4">
    <location>
        <begin position="312"/>
        <end position="336"/>
    </location>
</feature>
<dbReference type="GO" id="GO:0008033">
    <property type="term" value="P:tRNA processing"/>
    <property type="evidence" value="ECO:0007669"/>
    <property type="project" value="UniProtKB-KW"/>
</dbReference>
<feature type="compositionally biased region" description="Basic and acidic residues" evidence="4">
    <location>
        <begin position="1"/>
        <end position="26"/>
    </location>
</feature>
<keyword evidence="3" id="KW-0413">Isomerase</keyword>
<evidence type="ECO:0000256" key="2">
    <source>
        <dbReference type="ARBA" id="ARBA00022694"/>
    </source>
</evidence>
<feature type="region of interest" description="Disordered" evidence="4">
    <location>
        <begin position="195"/>
        <end position="277"/>
    </location>
</feature>
<protein>
    <recommendedName>
        <fullName evidence="5">TRUD domain-containing protein</fullName>
    </recommendedName>
</protein>
<dbReference type="PROSITE" id="PS01268">
    <property type="entry name" value="UPF0024"/>
    <property type="match status" value="1"/>
</dbReference>
<evidence type="ECO:0000256" key="1">
    <source>
        <dbReference type="ARBA" id="ARBA00007953"/>
    </source>
</evidence>
<dbReference type="InterPro" id="IPR020119">
    <property type="entry name" value="PsdUridine_synth_TruD_CS"/>
</dbReference>
<feature type="region of interest" description="Disordered" evidence="4">
    <location>
        <begin position="110"/>
        <end position="180"/>
    </location>
</feature>
<proteinExistence type="inferred from homology"/>
<evidence type="ECO:0000256" key="3">
    <source>
        <dbReference type="ARBA" id="ARBA00023235"/>
    </source>
</evidence>
<dbReference type="Gene3D" id="1.10.1510.30">
    <property type="match status" value="1"/>
</dbReference>
<dbReference type="PANTHER" id="PTHR13326">
    <property type="entry name" value="TRNA PSEUDOURIDINE SYNTHASE D"/>
    <property type="match status" value="1"/>
</dbReference>
<keyword evidence="2" id="KW-0819">tRNA processing</keyword>
<feature type="compositionally biased region" description="Polar residues" evidence="4">
    <location>
        <begin position="124"/>
        <end position="141"/>
    </location>
</feature>
<dbReference type="PIRSF" id="PIRSF037016">
    <property type="entry name" value="Pseudouridin_synth_euk_prd"/>
    <property type="match status" value="1"/>
</dbReference>
<dbReference type="GO" id="GO:0005634">
    <property type="term" value="C:nucleus"/>
    <property type="evidence" value="ECO:0007669"/>
    <property type="project" value="TreeGrafter"/>
</dbReference>
<evidence type="ECO:0000313" key="6">
    <source>
        <dbReference type="EMBL" id="KAG5169338.1"/>
    </source>
</evidence>
<feature type="compositionally biased region" description="Basic residues" evidence="4">
    <location>
        <begin position="243"/>
        <end position="254"/>
    </location>
</feature>
<accession>A0A8H8CL22</accession>
<dbReference type="GO" id="GO:0003723">
    <property type="term" value="F:RNA binding"/>
    <property type="evidence" value="ECO:0007669"/>
    <property type="project" value="InterPro"/>
</dbReference>
<evidence type="ECO:0000259" key="5">
    <source>
        <dbReference type="PROSITE" id="PS50984"/>
    </source>
</evidence>
<dbReference type="GO" id="GO:0009982">
    <property type="term" value="F:pseudouridine synthase activity"/>
    <property type="evidence" value="ECO:0007669"/>
    <property type="project" value="InterPro"/>
</dbReference>
<reference evidence="6" key="1">
    <citation type="submission" date="2021-02" db="EMBL/GenBank/DDBJ databases">
        <title>Psilocybe cubensis genome.</title>
        <authorList>
            <person name="Mckernan K.J."/>
            <person name="Crawford S."/>
            <person name="Trippe A."/>
            <person name="Kane L.T."/>
            <person name="Mclaughlin S."/>
        </authorList>
    </citation>
    <scope>NUCLEOTIDE SEQUENCE [LARGE SCALE GENOMIC DNA]</scope>
    <source>
        <strain evidence="6">MGC-MH-2018</strain>
    </source>
</reference>
<name>A0A8H8CL22_PSICU</name>
<feature type="compositionally biased region" description="Polar residues" evidence="4">
    <location>
        <begin position="211"/>
        <end position="224"/>
    </location>
</feature>
<comment type="similarity">
    <text evidence="1">Belongs to the pseudouridine synthase TruD family.</text>
</comment>
<feature type="compositionally biased region" description="Gly residues" evidence="4">
    <location>
        <begin position="316"/>
        <end position="332"/>
    </location>
</feature>